<dbReference type="RefSeq" id="WP_203828767.1">
    <property type="nucleotide sequence ID" value="NZ_BAAATY010000018.1"/>
</dbReference>
<dbReference type="Proteomes" id="UP000624709">
    <property type="component" value="Unassembled WGS sequence"/>
</dbReference>
<comment type="caution">
    <text evidence="1">The sequence shown here is derived from an EMBL/GenBank/DDBJ whole genome shotgun (WGS) entry which is preliminary data.</text>
</comment>
<name>A0ABQ4BJE1_9ACTN</name>
<keyword evidence="2" id="KW-1185">Reference proteome</keyword>
<gene>
    <name evidence="1" type="ORF">Apa02nite_068760</name>
</gene>
<reference evidence="1 2" key="1">
    <citation type="submission" date="2021-01" db="EMBL/GenBank/DDBJ databases">
        <title>Whole genome shotgun sequence of Actinoplanes palleronii NBRC 14916.</title>
        <authorList>
            <person name="Komaki H."/>
            <person name="Tamura T."/>
        </authorList>
    </citation>
    <scope>NUCLEOTIDE SEQUENCE [LARGE SCALE GENOMIC DNA]</scope>
    <source>
        <strain evidence="1 2">NBRC 14916</strain>
    </source>
</reference>
<organism evidence="1 2">
    <name type="scientific">Actinoplanes palleronii</name>
    <dbReference type="NCBI Taxonomy" id="113570"/>
    <lineage>
        <taxon>Bacteria</taxon>
        <taxon>Bacillati</taxon>
        <taxon>Actinomycetota</taxon>
        <taxon>Actinomycetes</taxon>
        <taxon>Micromonosporales</taxon>
        <taxon>Micromonosporaceae</taxon>
        <taxon>Actinoplanes</taxon>
    </lineage>
</organism>
<evidence type="ECO:0000313" key="1">
    <source>
        <dbReference type="EMBL" id="GIE70768.1"/>
    </source>
</evidence>
<protein>
    <submittedName>
        <fullName evidence="1">Uncharacterized protein</fullName>
    </submittedName>
</protein>
<evidence type="ECO:0000313" key="2">
    <source>
        <dbReference type="Proteomes" id="UP000624709"/>
    </source>
</evidence>
<proteinExistence type="predicted"/>
<dbReference type="EMBL" id="BOMS01000110">
    <property type="protein sequence ID" value="GIE70768.1"/>
    <property type="molecule type" value="Genomic_DNA"/>
</dbReference>
<accession>A0ABQ4BJE1</accession>
<sequence length="117" mass="13066">MTAPAHLTNPDWWNERMARLDELAALEPGWIDDAPAPTQEGVEATRQVLAVVRGLTLMYPTRLAPQVMPMTDGGTQIEWHEQGWDVEIEISATGRIETWAHHRADDLTFTYPADGAS</sequence>